<gene>
    <name evidence="1" type="ORF">SAMN05421732_11025</name>
</gene>
<reference evidence="2" key="1">
    <citation type="submission" date="2016-09" db="EMBL/GenBank/DDBJ databases">
        <authorList>
            <person name="Varghese N."/>
            <person name="Submissions S."/>
        </authorList>
    </citation>
    <scope>NUCLEOTIDE SEQUENCE [LARGE SCALE GENOMIC DNA]</scope>
    <source>
        <strain evidence="2">ANC 4667</strain>
    </source>
</reference>
<evidence type="ECO:0000313" key="2">
    <source>
        <dbReference type="Proteomes" id="UP000243468"/>
    </source>
</evidence>
<accession>A0A1G6NCH3</accession>
<evidence type="ECO:0000313" key="1">
    <source>
        <dbReference type="EMBL" id="SDC65488.1"/>
    </source>
</evidence>
<dbReference type="EMBL" id="FMYO01000010">
    <property type="protein sequence ID" value="SDC65488.1"/>
    <property type="molecule type" value="Genomic_DNA"/>
</dbReference>
<dbReference type="AlphaFoldDB" id="A0A1G6NCH3"/>
<protein>
    <submittedName>
        <fullName evidence="1">Uncharacterized protein</fullName>
    </submittedName>
</protein>
<dbReference type="Proteomes" id="UP000243468">
    <property type="component" value="Unassembled WGS sequence"/>
</dbReference>
<organism evidence="1 2">
    <name type="scientific">Acinetobacter kookii</name>
    <dbReference type="NCBI Taxonomy" id="1226327"/>
    <lineage>
        <taxon>Bacteria</taxon>
        <taxon>Pseudomonadati</taxon>
        <taxon>Pseudomonadota</taxon>
        <taxon>Gammaproteobacteria</taxon>
        <taxon>Moraxellales</taxon>
        <taxon>Moraxellaceae</taxon>
        <taxon>Acinetobacter</taxon>
    </lineage>
</organism>
<sequence>MKKYELEIRHPQHLSEQDAEALGLFESTEILSQFDAINWRRQLVSQLEMNGAITSFTVTDTATQQCLRLSLNAYSASDQLAFKLDSDIEIVTPQKNLFGLITLKNKDYVAFKQLSLGQARAYLNHFLDGQLDTLKDSYKTTLEKPKQT</sequence>
<dbReference type="OrthoDB" id="6688366at2"/>
<dbReference type="RefSeq" id="WP_092820376.1">
    <property type="nucleotide sequence ID" value="NZ_BAABKJ010000015.1"/>
</dbReference>
<proteinExistence type="predicted"/>
<keyword evidence="2" id="KW-1185">Reference proteome</keyword>
<name>A0A1G6NCH3_9GAMM</name>